<feature type="disulfide bond" evidence="5">
    <location>
        <begin position="61"/>
        <end position="114"/>
    </location>
</feature>
<dbReference type="Gene3D" id="2.10.69.10">
    <property type="entry name" value="Cysteine Protease (Bromelain) Inhibitor, subunit H"/>
    <property type="match status" value="1"/>
</dbReference>
<keyword evidence="2 6" id="KW-0646">Protease inhibitor</keyword>
<evidence type="ECO:0000313" key="9">
    <source>
        <dbReference type="Proteomes" id="UP001386955"/>
    </source>
</evidence>
<dbReference type="Proteomes" id="UP001386955">
    <property type="component" value="Unassembled WGS sequence"/>
</dbReference>
<feature type="domain" description="Bowman-Birk serine protease inhibitors family" evidence="7">
    <location>
        <begin position="61"/>
        <end position="114"/>
    </location>
</feature>
<feature type="disulfide bond" evidence="5">
    <location>
        <begin position="62"/>
        <end position="77"/>
    </location>
</feature>
<dbReference type="SUPFAM" id="SSF57247">
    <property type="entry name" value="Bowman-Birk inhibitor, BBI"/>
    <property type="match status" value="1"/>
</dbReference>
<sequence length="117" mass="13148">MRWMGLKKVAVLKVGLLLFLMGFTATATVKARLDPIHPFITHDDQMLLPNNYYVKSTTTACCNRCLCTKSTPLQCKCRDVGTSCHSACKNCYCTTSVPPRCHCNDMNSFCYDNCLHL</sequence>
<feature type="disulfide bond" evidence="5">
    <location>
        <begin position="67"/>
        <end position="75"/>
    </location>
</feature>
<dbReference type="Pfam" id="PF00228">
    <property type="entry name" value="Bowman-Birk_leg"/>
    <property type="match status" value="2"/>
</dbReference>
<keyword evidence="9" id="KW-1185">Reference proteome</keyword>
<dbReference type="InterPro" id="IPR035995">
    <property type="entry name" value="Bowman-Birk_prot_inh"/>
</dbReference>
<dbReference type="EMBL" id="JAYMYS010000004">
    <property type="protein sequence ID" value="KAK7394784.1"/>
    <property type="molecule type" value="Genomic_DNA"/>
</dbReference>
<comment type="caution">
    <text evidence="8">The sequence shown here is derived from an EMBL/GenBank/DDBJ whole genome shotgun (WGS) entry which is preliminary data.</text>
</comment>
<feature type="disulfide bond" evidence="5">
    <location>
        <begin position="88"/>
        <end position="103"/>
    </location>
</feature>
<keyword evidence="3 6" id="KW-0722">Serine protease inhibitor</keyword>
<evidence type="ECO:0000313" key="8">
    <source>
        <dbReference type="EMBL" id="KAK7394784.1"/>
    </source>
</evidence>
<dbReference type="PANTHER" id="PTHR33479">
    <property type="entry name" value="BOWMAN-BIRK TYPE BRAN TRYPSIN INHIBITOR"/>
    <property type="match status" value="1"/>
</dbReference>
<dbReference type="InterPro" id="IPR000877">
    <property type="entry name" value="Prot_inh_BBI"/>
</dbReference>
<dbReference type="GO" id="GO:0004867">
    <property type="term" value="F:serine-type endopeptidase inhibitor activity"/>
    <property type="evidence" value="ECO:0007669"/>
    <property type="project" value="UniProtKB-KW"/>
</dbReference>
<comment type="similarity">
    <text evidence="1 6">Belongs to the Bowman-Birk serine protease inhibitor family.</text>
</comment>
<dbReference type="PANTHER" id="PTHR33479:SF18">
    <property type="entry name" value="INHIBITOR, PUTATIVE-RELATED"/>
    <property type="match status" value="1"/>
</dbReference>
<proteinExistence type="inferred from homology"/>
<protein>
    <recommendedName>
        <fullName evidence="7">Bowman-Birk serine protease inhibitors family domain-containing protein</fullName>
    </recommendedName>
</protein>
<evidence type="ECO:0000256" key="5">
    <source>
        <dbReference type="PIRSR" id="PIRSR600877-51"/>
    </source>
</evidence>
<feature type="disulfide bond" evidence="5">
    <location>
        <begin position="93"/>
        <end position="101"/>
    </location>
</feature>
<feature type="disulfide bond" evidence="5">
    <location>
        <begin position="84"/>
        <end position="91"/>
    </location>
</feature>
<dbReference type="AlphaFoldDB" id="A0AAN9XJN8"/>
<dbReference type="CDD" id="cd00023">
    <property type="entry name" value="BBI"/>
    <property type="match status" value="1"/>
</dbReference>
<reference evidence="8 9" key="1">
    <citation type="submission" date="2024-01" db="EMBL/GenBank/DDBJ databases">
        <title>The genomes of 5 underutilized Papilionoideae crops provide insights into root nodulation and disease resistanc.</title>
        <authorList>
            <person name="Jiang F."/>
        </authorList>
    </citation>
    <scope>NUCLEOTIDE SEQUENCE [LARGE SCALE GENOMIC DNA]</scope>
    <source>
        <strain evidence="8">DUOXIRENSHENG_FW03</strain>
        <tissue evidence="8">Leaves</tissue>
    </source>
</reference>
<gene>
    <name evidence="8" type="ORF">VNO78_15323</name>
</gene>
<dbReference type="GO" id="GO:0005576">
    <property type="term" value="C:extracellular region"/>
    <property type="evidence" value="ECO:0007669"/>
    <property type="project" value="InterPro"/>
</dbReference>
<evidence type="ECO:0000256" key="1">
    <source>
        <dbReference type="ARBA" id="ARBA00008506"/>
    </source>
</evidence>
<feature type="disulfide bond" evidence="5">
    <location>
        <begin position="65"/>
        <end position="110"/>
    </location>
</feature>
<keyword evidence="4 5" id="KW-1015">Disulfide bond</keyword>
<evidence type="ECO:0000259" key="7">
    <source>
        <dbReference type="SMART" id="SM00269"/>
    </source>
</evidence>
<evidence type="ECO:0000256" key="3">
    <source>
        <dbReference type="ARBA" id="ARBA00022900"/>
    </source>
</evidence>
<dbReference type="SMART" id="SM00269">
    <property type="entry name" value="BowB"/>
    <property type="match status" value="1"/>
</dbReference>
<evidence type="ECO:0000256" key="6">
    <source>
        <dbReference type="RuleBase" id="RU003856"/>
    </source>
</evidence>
<evidence type="ECO:0000256" key="2">
    <source>
        <dbReference type="ARBA" id="ARBA00022690"/>
    </source>
</evidence>
<name>A0AAN9XJN8_PSOTE</name>
<evidence type="ECO:0000256" key="4">
    <source>
        <dbReference type="ARBA" id="ARBA00023157"/>
    </source>
</evidence>
<accession>A0AAN9XJN8</accession>
<organism evidence="8 9">
    <name type="scientific">Psophocarpus tetragonolobus</name>
    <name type="common">Winged bean</name>
    <name type="synonym">Dolichos tetragonolobus</name>
    <dbReference type="NCBI Taxonomy" id="3891"/>
    <lineage>
        <taxon>Eukaryota</taxon>
        <taxon>Viridiplantae</taxon>
        <taxon>Streptophyta</taxon>
        <taxon>Embryophyta</taxon>
        <taxon>Tracheophyta</taxon>
        <taxon>Spermatophyta</taxon>
        <taxon>Magnoliopsida</taxon>
        <taxon>eudicotyledons</taxon>
        <taxon>Gunneridae</taxon>
        <taxon>Pentapetalae</taxon>
        <taxon>rosids</taxon>
        <taxon>fabids</taxon>
        <taxon>Fabales</taxon>
        <taxon>Fabaceae</taxon>
        <taxon>Papilionoideae</taxon>
        <taxon>50 kb inversion clade</taxon>
        <taxon>NPAAA clade</taxon>
        <taxon>indigoferoid/millettioid clade</taxon>
        <taxon>Phaseoleae</taxon>
        <taxon>Psophocarpus</taxon>
    </lineage>
</organism>